<dbReference type="Proteomes" id="UP001212411">
    <property type="component" value="Chromosome 1"/>
</dbReference>
<evidence type="ECO:0000256" key="1">
    <source>
        <dbReference type="ARBA" id="ARBA00001974"/>
    </source>
</evidence>
<dbReference type="Pfam" id="PF02913">
    <property type="entry name" value="FAD-oxidase_C"/>
    <property type="match status" value="1"/>
</dbReference>
<accession>A0AAE9WA38</accession>
<dbReference type="RefSeq" id="XP_056036633.1">
    <property type="nucleotide sequence ID" value="XM_056178830.1"/>
</dbReference>
<dbReference type="Gene3D" id="3.30.70.2740">
    <property type="match status" value="1"/>
</dbReference>
<dbReference type="GO" id="GO:0005739">
    <property type="term" value="C:mitochondrion"/>
    <property type="evidence" value="ECO:0007669"/>
    <property type="project" value="TreeGrafter"/>
</dbReference>
<dbReference type="InterPro" id="IPR016164">
    <property type="entry name" value="FAD-linked_Oxase-like_C"/>
</dbReference>
<evidence type="ECO:0000313" key="6">
    <source>
        <dbReference type="EMBL" id="WBW72390.1"/>
    </source>
</evidence>
<evidence type="ECO:0000256" key="3">
    <source>
        <dbReference type="ARBA" id="ARBA00022827"/>
    </source>
</evidence>
<dbReference type="PANTHER" id="PTHR43716:SF1">
    <property type="entry name" value="D-2-HYDROXYGLUTARATE DEHYDROGENASE, MITOCHONDRIAL"/>
    <property type="match status" value="1"/>
</dbReference>
<sequence length="79" mass="8999">MFTESWFRFWAVSHHVVGFGHIGNGNLHLNVATKQLDKNVEKDFELWVFERVAALQGSISSEQGLGFLKRAYIGYSKTP</sequence>
<keyword evidence="4" id="KW-0560">Oxidoreductase</keyword>
<dbReference type="InterPro" id="IPR004113">
    <property type="entry name" value="FAD-bd_oxidored_4_C"/>
</dbReference>
<protein>
    <submittedName>
        <fullName evidence="6">D-2-hydroxyglutarate dehydrogenase</fullName>
    </submittedName>
</protein>
<dbReference type="AlphaFoldDB" id="A0AAE9WA38"/>
<organism evidence="6 7">
    <name type="scientific">Schizosaccharomyces osmophilus</name>
    <dbReference type="NCBI Taxonomy" id="2545709"/>
    <lineage>
        <taxon>Eukaryota</taxon>
        <taxon>Fungi</taxon>
        <taxon>Dikarya</taxon>
        <taxon>Ascomycota</taxon>
        <taxon>Taphrinomycotina</taxon>
        <taxon>Schizosaccharomycetes</taxon>
        <taxon>Schizosaccharomycetales</taxon>
        <taxon>Schizosaccharomycetaceae</taxon>
        <taxon>Schizosaccharomyces</taxon>
    </lineage>
</organism>
<keyword evidence="3" id="KW-0274">FAD</keyword>
<keyword evidence="7" id="KW-1185">Reference proteome</keyword>
<feature type="domain" description="FAD-binding oxidoreductase/transferase type 4 C-terminal" evidence="5">
    <location>
        <begin position="14"/>
        <end position="79"/>
    </location>
</feature>
<evidence type="ECO:0000259" key="5">
    <source>
        <dbReference type="Pfam" id="PF02913"/>
    </source>
</evidence>
<proteinExistence type="predicted"/>
<name>A0AAE9WA38_9SCHI</name>
<dbReference type="GO" id="GO:0016491">
    <property type="term" value="F:oxidoreductase activity"/>
    <property type="evidence" value="ECO:0007669"/>
    <property type="project" value="UniProtKB-KW"/>
</dbReference>
<dbReference type="SUPFAM" id="SSF55103">
    <property type="entry name" value="FAD-linked oxidases, C-terminal domain"/>
    <property type="match status" value="1"/>
</dbReference>
<evidence type="ECO:0000256" key="2">
    <source>
        <dbReference type="ARBA" id="ARBA00022630"/>
    </source>
</evidence>
<evidence type="ECO:0000256" key="4">
    <source>
        <dbReference type="ARBA" id="ARBA00023002"/>
    </source>
</evidence>
<dbReference type="GeneID" id="80873519"/>
<keyword evidence="2" id="KW-0285">Flavoprotein</keyword>
<comment type="cofactor">
    <cofactor evidence="1">
        <name>FAD</name>
        <dbReference type="ChEBI" id="CHEBI:57692"/>
    </cofactor>
</comment>
<dbReference type="KEGG" id="som:SOMG_00031"/>
<reference evidence="6 7" key="1">
    <citation type="journal article" date="2023" name="G3 (Bethesda)">
        <title>A high-quality reference genome for the fission yeast Schizosaccharomyces osmophilus.</title>
        <authorList>
            <person name="Jia G.S."/>
            <person name="Zhang W.C."/>
            <person name="Liang Y."/>
            <person name="Liu X.H."/>
            <person name="Rhind N."/>
            <person name="Pidoux A."/>
            <person name="Brysch-Herzberg M."/>
            <person name="Du L.L."/>
        </authorList>
    </citation>
    <scope>NUCLEOTIDE SEQUENCE [LARGE SCALE GENOMIC DNA]</scope>
    <source>
        <strain evidence="6 7">CBS 15793</strain>
    </source>
</reference>
<dbReference type="PANTHER" id="PTHR43716">
    <property type="entry name" value="D-2-HYDROXYGLUTARATE DEHYDROGENASE, MITOCHONDRIAL"/>
    <property type="match status" value="1"/>
</dbReference>
<gene>
    <name evidence="6" type="ORF">SOMG_00031</name>
</gene>
<dbReference type="EMBL" id="CP115611">
    <property type="protein sequence ID" value="WBW72390.1"/>
    <property type="molecule type" value="Genomic_DNA"/>
</dbReference>
<evidence type="ECO:0000313" key="7">
    <source>
        <dbReference type="Proteomes" id="UP001212411"/>
    </source>
</evidence>
<dbReference type="InterPro" id="IPR051264">
    <property type="entry name" value="FAD-oxidored/transferase_4"/>
</dbReference>
<dbReference type="GO" id="GO:0050660">
    <property type="term" value="F:flavin adenine dinucleotide binding"/>
    <property type="evidence" value="ECO:0007669"/>
    <property type="project" value="InterPro"/>
</dbReference>